<dbReference type="AlphaFoldDB" id="A0AAD7NA69"/>
<name>A0AAD7NA69_9AGAR</name>
<feature type="region of interest" description="Disordered" evidence="1">
    <location>
        <begin position="1"/>
        <end position="93"/>
    </location>
</feature>
<feature type="region of interest" description="Disordered" evidence="1">
    <location>
        <begin position="123"/>
        <end position="142"/>
    </location>
</feature>
<dbReference type="Proteomes" id="UP001215598">
    <property type="component" value="Unassembled WGS sequence"/>
</dbReference>
<feature type="compositionally biased region" description="Basic and acidic residues" evidence="1">
    <location>
        <begin position="769"/>
        <end position="785"/>
    </location>
</feature>
<evidence type="ECO:0000313" key="3">
    <source>
        <dbReference type="EMBL" id="KAJ7753253.1"/>
    </source>
</evidence>
<accession>A0AAD7NA69</accession>
<feature type="compositionally biased region" description="Basic residues" evidence="1">
    <location>
        <begin position="383"/>
        <end position="397"/>
    </location>
</feature>
<keyword evidence="4" id="KW-1185">Reference proteome</keyword>
<feature type="domain" description="DUF6589" evidence="2">
    <location>
        <begin position="516"/>
        <end position="954"/>
    </location>
</feature>
<feature type="compositionally biased region" description="Low complexity" evidence="1">
    <location>
        <begin position="42"/>
        <end position="72"/>
    </location>
</feature>
<feature type="region of interest" description="Disordered" evidence="1">
    <location>
        <begin position="351"/>
        <end position="432"/>
    </location>
</feature>
<dbReference type="EMBL" id="JARKIB010000056">
    <property type="protein sequence ID" value="KAJ7753253.1"/>
    <property type="molecule type" value="Genomic_DNA"/>
</dbReference>
<evidence type="ECO:0000256" key="1">
    <source>
        <dbReference type="SAM" id="MobiDB-lite"/>
    </source>
</evidence>
<feature type="region of interest" description="Disordered" evidence="1">
    <location>
        <begin position="1041"/>
        <end position="1140"/>
    </location>
</feature>
<feature type="compositionally biased region" description="Basic and acidic residues" evidence="1">
    <location>
        <begin position="32"/>
        <end position="41"/>
    </location>
</feature>
<feature type="compositionally biased region" description="Acidic residues" evidence="1">
    <location>
        <begin position="16"/>
        <end position="25"/>
    </location>
</feature>
<protein>
    <recommendedName>
        <fullName evidence="2">DUF6589 domain-containing protein</fullName>
    </recommendedName>
</protein>
<dbReference type="InterPro" id="IPR046496">
    <property type="entry name" value="DUF6589"/>
</dbReference>
<reference evidence="3" key="1">
    <citation type="submission" date="2023-03" db="EMBL/GenBank/DDBJ databases">
        <title>Massive genome expansion in bonnet fungi (Mycena s.s.) driven by repeated elements and novel gene families across ecological guilds.</title>
        <authorList>
            <consortium name="Lawrence Berkeley National Laboratory"/>
            <person name="Harder C.B."/>
            <person name="Miyauchi S."/>
            <person name="Viragh M."/>
            <person name="Kuo A."/>
            <person name="Thoen E."/>
            <person name="Andreopoulos B."/>
            <person name="Lu D."/>
            <person name="Skrede I."/>
            <person name="Drula E."/>
            <person name="Henrissat B."/>
            <person name="Morin E."/>
            <person name="Kohler A."/>
            <person name="Barry K."/>
            <person name="LaButti K."/>
            <person name="Morin E."/>
            <person name="Salamov A."/>
            <person name="Lipzen A."/>
            <person name="Mereny Z."/>
            <person name="Hegedus B."/>
            <person name="Baldrian P."/>
            <person name="Stursova M."/>
            <person name="Weitz H."/>
            <person name="Taylor A."/>
            <person name="Grigoriev I.V."/>
            <person name="Nagy L.G."/>
            <person name="Martin F."/>
            <person name="Kauserud H."/>
        </authorList>
    </citation>
    <scope>NUCLEOTIDE SEQUENCE</scope>
    <source>
        <strain evidence="3">CBHHK182m</strain>
    </source>
</reference>
<feature type="compositionally biased region" description="Polar residues" evidence="1">
    <location>
        <begin position="1041"/>
        <end position="1061"/>
    </location>
</feature>
<feature type="region of interest" description="Disordered" evidence="1">
    <location>
        <begin position="769"/>
        <end position="802"/>
    </location>
</feature>
<sequence length="1140" mass="126998">MSRRAANRYIIRSSDADDPPDDNDDQPPPSDEPDHSGESDSHSGSGSDTPIRPLPALTSLLAPLPDSSPVPVKRVHRGHRGSSVPPQDSPLDVDIRAEHPTSDDILFTPRTEKHLLCERAEKQCQASRGENRTQKKTAAELDAERATRQAELEAEKQKLRHNQLFDKFLIEMKTNDIPLAEFFEHVFNPETKLNSDWRWRGFFAHQNVVRRIFGYWTSSKYNHSTRRFMHDWAVEHVVRTASTEARAITSSGVLSKTKKVINEHFFLDFILDTFSTTTRQLSKASETFLQKKELGAAALTLLRGASQNNNYVQAVNGMYPAATGGQRQHFPVLGIYGFSIGYTSIISSRPKTAKEATEPAPPGDLNDVDDAPPSTPTPANAASRKKKKKKKASRKAKKGADPLIIPSGELNDIDDGSPSPSTPVPNKKPKRKPRIRELGLFHFLRDACMETNQRLAQSHRVGYVYDNVNLMNRIAEAILGRKSAQENGTCATIFPLHNGNLEYMRTADLDASIFNAPPLTINNIVLDAAESDFLTNNLVHTILRIIVRHGGEGFAKWQKDLDTSQPASEDVIEVHKTTLHPLPAMEIDESSITGNVEVIEEIMRVLGFRRDDPDYGKYVQILGGDQLTIARQRSILNVRLGHESGAHSWRHIVLMPGLFHAKIADCHGLLETHFGKPSAGARSPGSLGFHNTVLDRLPITLTSLPPFRTCRDLIMVSLYARVLHCLLLVSGHNSLDDYAASVTSWDVVVGHAQKIHQTYTDVDRVQELRERRIPEERQRDADAKAAKKGQPTPPESKSHLPHVKKGDMVFENAILFMRDALLTREFADAIKSGDSGRIVIILRLWAFSYRGSGRTKYAHEMLHVLHNILCVWTSELRSIILQNWIANPQGKRNGFVEIDLVQEHLNFWIKKVYKADSAGHSWDWLAMVSPCIDILRQLATRINGELGARQGSKHATPDLEDDINVLMVSLDEHEVYVEKEGRVLDDDESPAPDVVSVGMAALTHGTSTTPLADFNQQFDVLRERRRLTPVADLLGLINASGLNSRPVSDSAPTANEPSSPTMDDDFADLPDLMEPDDGDEEPDGADYKEDLFAESPTLTRLDEGDVDLDMDEVPEWDLDGEDDYGSDSDYEGSGGDDDDD</sequence>
<dbReference type="Pfam" id="PF20231">
    <property type="entry name" value="DUF6589"/>
    <property type="match status" value="1"/>
</dbReference>
<evidence type="ECO:0000313" key="4">
    <source>
        <dbReference type="Proteomes" id="UP001215598"/>
    </source>
</evidence>
<gene>
    <name evidence="3" type="ORF">B0H16DRAFT_1723284</name>
</gene>
<proteinExistence type="predicted"/>
<feature type="compositionally biased region" description="Acidic residues" evidence="1">
    <location>
        <begin position="1062"/>
        <end position="1084"/>
    </location>
</feature>
<feature type="compositionally biased region" description="Acidic residues" evidence="1">
    <location>
        <begin position="1104"/>
        <end position="1140"/>
    </location>
</feature>
<evidence type="ECO:0000259" key="2">
    <source>
        <dbReference type="Pfam" id="PF20231"/>
    </source>
</evidence>
<feature type="compositionally biased region" description="Basic and acidic residues" evidence="1">
    <location>
        <begin position="129"/>
        <end position="142"/>
    </location>
</feature>
<organism evidence="3 4">
    <name type="scientific">Mycena metata</name>
    <dbReference type="NCBI Taxonomy" id="1033252"/>
    <lineage>
        <taxon>Eukaryota</taxon>
        <taxon>Fungi</taxon>
        <taxon>Dikarya</taxon>
        <taxon>Basidiomycota</taxon>
        <taxon>Agaricomycotina</taxon>
        <taxon>Agaricomycetes</taxon>
        <taxon>Agaricomycetidae</taxon>
        <taxon>Agaricales</taxon>
        <taxon>Marasmiineae</taxon>
        <taxon>Mycenaceae</taxon>
        <taxon>Mycena</taxon>
    </lineage>
</organism>
<comment type="caution">
    <text evidence="3">The sequence shown here is derived from an EMBL/GenBank/DDBJ whole genome shotgun (WGS) entry which is preliminary data.</text>
</comment>